<accession>A0AA41RS49</accession>
<dbReference type="Proteomes" id="UP001177140">
    <property type="component" value="Unassembled WGS sequence"/>
</dbReference>
<dbReference type="GO" id="GO:0005634">
    <property type="term" value="C:nucleus"/>
    <property type="evidence" value="ECO:0007669"/>
    <property type="project" value="TreeGrafter"/>
</dbReference>
<protein>
    <recommendedName>
        <fullName evidence="1">Alpha/beta hydrolase fold-3 domain-containing protein</fullName>
    </recommendedName>
</protein>
<organism evidence="2 3">
    <name type="scientific">Papaver nudicaule</name>
    <name type="common">Iceland poppy</name>
    <dbReference type="NCBI Taxonomy" id="74823"/>
    <lineage>
        <taxon>Eukaryota</taxon>
        <taxon>Viridiplantae</taxon>
        <taxon>Streptophyta</taxon>
        <taxon>Embryophyta</taxon>
        <taxon>Tracheophyta</taxon>
        <taxon>Spermatophyta</taxon>
        <taxon>Magnoliopsida</taxon>
        <taxon>Ranunculales</taxon>
        <taxon>Papaveraceae</taxon>
        <taxon>Papaveroideae</taxon>
        <taxon>Papaver</taxon>
    </lineage>
</organism>
<dbReference type="GO" id="GO:0009939">
    <property type="term" value="P:positive regulation of gibberellic acid mediated signaling pathway"/>
    <property type="evidence" value="ECO:0007669"/>
    <property type="project" value="TreeGrafter"/>
</dbReference>
<gene>
    <name evidence="2" type="ORF">MKW94_013220</name>
</gene>
<dbReference type="InterPro" id="IPR013094">
    <property type="entry name" value="AB_hydrolase_3"/>
</dbReference>
<keyword evidence="3" id="KW-1185">Reference proteome</keyword>
<dbReference type="AlphaFoldDB" id="A0AA41RS49"/>
<proteinExistence type="predicted"/>
<evidence type="ECO:0000259" key="1">
    <source>
        <dbReference type="Pfam" id="PF07859"/>
    </source>
</evidence>
<dbReference type="GO" id="GO:0010325">
    <property type="term" value="P:raffinose family oligosaccharide biosynthetic process"/>
    <property type="evidence" value="ECO:0007669"/>
    <property type="project" value="TreeGrafter"/>
</dbReference>
<dbReference type="InterPro" id="IPR050466">
    <property type="entry name" value="Carboxylest/Gibb_receptor"/>
</dbReference>
<dbReference type="PANTHER" id="PTHR23024:SF492">
    <property type="entry name" value="GIBBERELLIN RECEPTOR GID1C"/>
    <property type="match status" value="1"/>
</dbReference>
<sequence length="160" mass="17818">MNWVQTRQWLRSGKDAKVQTYLVGDSSGGNIVHHVEMAAVEKGIKVMENVLINPMFGGEERTESEKILVWTVFLPEGVDRYHPAANPFGPRGVSVKGINFHKSLVVASGLDLLRDRQVGYAEALCKAGKNVKLIFLEQATMGYAPVFIFNGLRLEYLNLL</sequence>
<dbReference type="PANTHER" id="PTHR23024">
    <property type="entry name" value="ARYLACETAMIDE DEACETYLASE"/>
    <property type="match status" value="1"/>
</dbReference>
<dbReference type="GO" id="GO:0016787">
    <property type="term" value="F:hydrolase activity"/>
    <property type="evidence" value="ECO:0007669"/>
    <property type="project" value="InterPro"/>
</dbReference>
<reference evidence="2" key="1">
    <citation type="submission" date="2022-03" db="EMBL/GenBank/DDBJ databases">
        <title>A functionally conserved STORR gene fusion in Papaver species that diverged 16.8 million years ago.</title>
        <authorList>
            <person name="Catania T."/>
        </authorList>
    </citation>
    <scope>NUCLEOTIDE SEQUENCE</scope>
    <source>
        <strain evidence="2">S-191538</strain>
    </source>
</reference>
<feature type="domain" description="Alpha/beta hydrolase fold-3" evidence="1">
    <location>
        <begin position="2"/>
        <end position="140"/>
    </location>
</feature>
<dbReference type="Gene3D" id="3.40.50.1820">
    <property type="entry name" value="alpha/beta hydrolase"/>
    <property type="match status" value="1"/>
</dbReference>
<dbReference type="InterPro" id="IPR029058">
    <property type="entry name" value="AB_hydrolase_fold"/>
</dbReference>
<dbReference type="Pfam" id="PF07859">
    <property type="entry name" value="Abhydrolase_3"/>
    <property type="match status" value="1"/>
</dbReference>
<dbReference type="GO" id="GO:0048444">
    <property type="term" value="P:floral organ morphogenesis"/>
    <property type="evidence" value="ECO:0007669"/>
    <property type="project" value="TreeGrafter"/>
</dbReference>
<dbReference type="GO" id="GO:0005737">
    <property type="term" value="C:cytoplasm"/>
    <property type="evidence" value="ECO:0007669"/>
    <property type="project" value="TreeGrafter"/>
</dbReference>
<evidence type="ECO:0000313" key="2">
    <source>
        <dbReference type="EMBL" id="MCL7022676.1"/>
    </source>
</evidence>
<dbReference type="SUPFAM" id="SSF53474">
    <property type="entry name" value="alpha/beta-Hydrolases"/>
    <property type="match status" value="1"/>
</dbReference>
<comment type="caution">
    <text evidence="2">The sequence shown here is derived from an EMBL/GenBank/DDBJ whole genome shotgun (WGS) entry which is preliminary data.</text>
</comment>
<dbReference type="GO" id="GO:0010331">
    <property type="term" value="F:gibberellin binding"/>
    <property type="evidence" value="ECO:0007669"/>
    <property type="project" value="TreeGrafter"/>
</dbReference>
<dbReference type="EMBL" id="JAJJMA010013701">
    <property type="protein sequence ID" value="MCL7022676.1"/>
    <property type="molecule type" value="Genomic_DNA"/>
</dbReference>
<evidence type="ECO:0000313" key="3">
    <source>
        <dbReference type="Proteomes" id="UP001177140"/>
    </source>
</evidence>
<name>A0AA41RS49_PAPNU</name>